<keyword evidence="3" id="KW-1185">Reference proteome</keyword>
<proteinExistence type="predicted"/>
<feature type="domain" description="YjiS-like" evidence="1">
    <location>
        <begin position="7"/>
        <end position="41"/>
    </location>
</feature>
<reference evidence="2 3" key="1">
    <citation type="submission" date="2023-05" db="EMBL/GenBank/DDBJ databases">
        <title>Chelatococcus sp. nov., a moderately thermophilic bacterium isolated from hot spring microbial mat.</title>
        <authorList>
            <person name="Hu C.-J."/>
            <person name="Li W.-J."/>
        </authorList>
    </citation>
    <scope>NUCLEOTIDE SEQUENCE [LARGE SCALE GENOMIC DNA]</scope>
    <source>
        <strain evidence="2 3">SYSU G07232</strain>
    </source>
</reference>
<gene>
    <name evidence="2" type="ORF">QNA08_02560</name>
</gene>
<comment type="caution">
    <text evidence="2">The sequence shown here is derived from an EMBL/GenBank/DDBJ whole genome shotgun (WGS) entry which is preliminary data.</text>
</comment>
<organism evidence="2 3">
    <name type="scientific">Chelatococcus albus</name>
    <dbReference type="NCBI Taxonomy" id="3047466"/>
    <lineage>
        <taxon>Bacteria</taxon>
        <taxon>Pseudomonadati</taxon>
        <taxon>Pseudomonadota</taxon>
        <taxon>Alphaproteobacteria</taxon>
        <taxon>Hyphomicrobiales</taxon>
        <taxon>Chelatococcaceae</taxon>
        <taxon>Chelatococcus</taxon>
    </lineage>
</organism>
<dbReference type="InterPro" id="IPR009506">
    <property type="entry name" value="YjiS-like"/>
</dbReference>
<evidence type="ECO:0000313" key="2">
    <source>
        <dbReference type="EMBL" id="MDJ1157119.1"/>
    </source>
</evidence>
<accession>A0ABT7AE73</accession>
<sequence length="51" mass="6056">MFVSYILAKIKAYLRYRETVRELSRLSDRELNDLGISRWDIPFVAKRHASA</sequence>
<dbReference type="Pfam" id="PF06568">
    <property type="entry name" value="YjiS-like"/>
    <property type="match status" value="1"/>
</dbReference>
<name>A0ABT7AE73_9HYPH</name>
<protein>
    <submittedName>
        <fullName evidence="2">DUF1127 domain-containing protein</fullName>
    </submittedName>
</protein>
<dbReference type="RefSeq" id="WP_283739095.1">
    <property type="nucleotide sequence ID" value="NZ_JASJEV010000001.1"/>
</dbReference>
<evidence type="ECO:0000313" key="3">
    <source>
        <dbReference type="Proteomes" id="UP001321492"/>
    </source>
</evidence>
<dbReference type="Proteomes" id="UP001321492">
    <property type="component" value="Unassembled WGS sequence"/>
</dbReference>
<evidence type="ECO:0000259" key="1">
    <source>
        <dbReference type="Pfam" id="PF06568"/>
    </source>
</evidence>
<dbReference type="EMBL" id="JASJEV010000001">
    <property type="protein sequence ID" value="MDJ1157119.1"/>
    <property type="molecule type" value="Genomic_DNA"/>
</dbReference>